<evidence type="ECO:0000313" key="7">
    <source>
        <dbReference type="Proteomes" id="UP001231124"/>
    </source>
</evidence>
<dbReference type="PROSITE" id="PS00135">
    <property type="entry name" value="TRYPSIN_SER"/>
    <property type="match status" value="1"/>
</dbReference>
<dbReference type="InterPro" id="IPR001254">
    <property type="entry name" value="Trypsin_dom"/>
</dbReference>
<evidence type="ECO:0000256" key="3">
    <source>
        <dbReference type="RuleBase" id="RU363034"/>
    </source>
</evidence>
<keyword evidence="2" id="KW-1015">Disulfide bond</keyword>
<dbReference type="GO" id="GO:0008233">
    <property type="term" value="F:peptidase activity"/>
    <property type="evidence" value="ECO:0007669"/>
    <property type="project" value="UniProtKB-KW"/>
</dbReference>
<keyword evidence="3" id="KW-0720">Serine protease</keyword>
<keyword evidence="4" id="KW-0732">Signal</keyword>
<evidence type="ECO:0000256" key="2">
    <source>
        <dbReference type="ARBA" id="ARBA00023157"/>
    </source>
</evidence>
<dbReference type="PRINTS" id="PR00722">
    <property type="entry name" value="CHYMOTRYPSIN"/>
</dbReference>
<dbReference type="Pfam" id="PF00089">
    <property type="entry name" value="Trypsin"/>
    <property type="match status" value="1"/>
</dbReference>
<feature type="chain" id="PRO_5045095166" evidence="4">
    <location>
        <begin position="32"/>
        <end position="250"/>
    </location>
</feature>
<gene>
    <name evidence="6" type="ORF">QO012_000866</name>
</gene>
<sequence length="250" mass="24451">MRSLTSGLGQARPTALAVALAMASAPGPAAAIVGGGEAAPGGAVMVLASNGGVCSGVVLSPEAVLTAGHCVAGAQALRVHFRGADGAPVLIDVAATVVSPGYDAGAVAGRRRSIDLALIRTAEPLPARFPPATLSAAAPGAGDRLTLAGYGAARPGDPRSTGTFRSVALPVVEPHGPSRILVWLRGEAAAGACQGDSGGPVSGPDGAVLGVTAWIAGRCGGLTQAIRLGPQRGWIDATLGRWGGAARWSP</sequence>
<feature type="signal peptide" evidence="4">
    <location>
        <begin position="1"/>
        <end position="31"/>
    </location>
</feature>
<dbReference type="PROSITE" id="PS50240">
    <property type="entry name" value="TRYPSIN_DOM"/>
    <property type="match status" value="1"/>
</dbReference>
<dbReference type="InterPro" id="IPR018114">
    <property type="entry name" value="TRYPSIN_HIS"/>
</dbReference>
<evidence type="ECO:0000256" key="1">
    <source>
        <dbReference type="ARBA" id="ARBA00007664"/>
    </source>
</evidence>
<dbReference type="InterPro" id="IPR043504">
    <property type="entry name" value="Peptidase_S1_PA_chymotrypsin"/>
</dbReference>
<dbReference type="InterPro" id="IPR050430">
    <property type="entry name" value="Peptidase_S1"/>
</dbReference>
<dbReference type="SMART" id="SM00020">
    <property type="entry name" value="Tryp_SPc"/>
    <property type="match status" value="1"/>
</dbReference>
<dbReference type="InterPro" id="IPR001314">
    <property type="entry name" value="Peptidase_S1A"/>
</dbReference>
<dbReference type="SUPFAM" id="SSF50494">
    <property type="entry name" value="Trypsin-like serine proteases"/>
    <property type="match status" value="1"/>
</dbReference>
<organism evidence="6 7">
    <name type="scientific">Methylobacterium aerolatum</name>
    <dbReference type="NCBI Taxonomy" id="418708"/>
    <lineage>
        <taxon>Bacteria</taxon>
        <taxon>Pseudomonadati</taxon>
        <taxon>Pseudomonadota</taxon>
        <taxon>Alphaproteobacteria</taxon>
        <taxon>Hyphomicrobiales</taxon>
        <taxon>Methylobacteriaceae</taxon>
        <taxon>Methylobacterium</taxon>
    </lineage>
</organism>
<evidence type="ECO:0000256" key="4">
    <source>
        <dbReference type="SAM" id="SignalP"/>
    </source>
</evidence>
<dbReference type="EMBL" id="JAUSVP010000002">
    <property type="protein sequence ID" value="MDQ0446377.1"/>
    <property type="molecule type" value="Genomic_DNA"/>
</dbReference>
<dbReference type="Proteomes" id="UP001231124">
    <property type="component" value="Unassembled WGS sequence"/>
</dbReference>
<dbReference type="Gene3D" id="2.40.10.10">
    <property type="entry name" value="Trypsin-like serine proteases"/>
    <property type="match status" value="1"/>
</dbReference>
<keyword evidence="3" id="KW-0378">Hydrolase</keyword>
<keyword evidence="7" id="KW-1185">Reference proteome</keyword>
<name>A0ABU0HVM0_9HYPH</name>
<accession>A0ABU0HVM0</accession>
<comment type="caution">
    <text evidence="6">The sequence shown here is derived from an EMBL/GenBank/DDBJ whole genome shotgun (WGS) entry which is preliminary data.</text>
</comment>
<dbReference type="RefSeq" id="WP_370876533.1">
    <property type="nucleotide sequence ID" value="NZ_BPQE01000002.1"/>
</dbReference>
<dbReference type="InterPro" id="IPR033116">
    <property type="entry name" value="TRYPSIN_SER"/>
</dbReference>
<comment type="similarity">
    <text evidence="1">Belongs to the peptidase S1 family.</text>
</comment>
<dbReference type="PANTHER" id="PTHR24276:SF98">
    <property type="entry name" value="FI18310P1-RELATED"/>
    <property type="match status" value="1"/>
</dbReference>
<dbReference type="GO" id="GO:0006508">
    <property type="term" value="P:proteolysis"/>
    <property type="evidence" value="ECO:0007669"/>
    <property type="project" value="UniProtKB-KW"/>
</dbReference>
<feature type="domain" description="Peptidase S1" evidence="5">
    <location>
        <begin position="32"/>
        <end position="240"/>
    </location>
</feature>
<dbReference type="PANTHER" id="PTHR24276">
    <property type="entry name" value="POLYSERASE-RELATED"/>
    <property type="match status" value="1"/>
</dbReference>
<dbReference type="PROSITE" id="PS00134">
    <property type="entry name" value="TRYPSIN_HIS"/>
    <property type="match status" value="1"/>
</dbReference>
<evidence type="ECO:0000313" key="6">
    <source>
        <dbReference type="EMBL" id="MDQ0446377.1"/>
    </source>
</evidence>
<evidence type="ECO:0000259" key="5">
    <source>
        <dbReference type="PROSITE" id="PS50240"/>
    </source>
</evidence>
<dbReference type="InterPro" id="IPR009003">
    <property type="entry name" value="Peptidase_S1_PA"/>
</dbReference>
<reference evidence="6 7" key="1">
    <citation type="submission" date="2023-07" db="EMBL/GenBank/DDBJ databases">
        <title>Genomic Encyclopedia of Type Strains, Phase IV (KMG-IV): sequencing the most valuable type-strain genomes for metagenomic binning, comparative biology and taxonomic classification.</title>
        <authorList>
            <person name="Goeker M."/>
        </authorList>
    </citation>
    <scope>NUCLEOTIDE SEQUENCE [LARGE SCALE GENOMIC DNA]</scope>
    <source>
        <strain evidence="6 7">DSM 19013</strain>
    </source>
</reference>
<proteinExistence type="inferred from homology"/>
<keyword evidence="3 6" id="KW-0645">Protease</keyword>
<protein>
    <submittedName>
        <fullName evidence="6">S1-C subfamily serine protease</fullName>
    </submittedName>
</protein>